<dbReference type="SUPFAM" id="SSF48452">
    <property type="entry name" value="TPR-like"/>
    <property type="match status" value="1"/>
</dbReference>
<dbReference type="Gene3D" id="1.25.40.10">
    <property type="entry name" value="Tetratricopeptide repeat domain"/>
    <property type="match status" value="1"/>
</dbReference>
<name>A0A132MZX5_9ACTN</name>
<dbReference type="STRING" id="1469144.LI90_3941"/>
<sequence length="245" mass="26870">MAFDAGRHGLAQRYWLTALRAAREAGDQPLAASILGNLSYQATWREDGQDAVSLGEAAVLASASATASVRAAATSRLASAYAANGQLSEFRRAAAQAREILENRRPAHDPGWAEFVSPDYLEAQSAYSLIRLGRARLTQDDRAGARKLLTEGETLLASDRRNDAYRRSDLLRNAWLALGYTARGDPERSCSAGRVALQGLAHVRSARCAELLRTLRGELRRGRHTHPWVREFLPELDAALRRHAA</sequence>
<gene>
    <name evidence="1" type="ORF">LI90_3941</name>
</gene>
<dbReference type="InterPro" id="IPR011990">
    <property type="entry name" value="TPR-like_helical_dom_sf"/>
</dbReference>
<evidence type="ECO:0000313" key="1">
    <source>
        <dbReference type="EMBL" id="KWX02892.1"/>
    </source>
</evidence>
<organism evidence="1 2">
    <name type="scientific">Carbonactinospora thermoautotrophica</name>
    <dbReference type="NCBI Taxonomy" id="1469144"/>
    <lineage>
        <taxon>Bacteria</taxon>
        <taxon>Bacillati</taxon>
        <taxon>Actinomycetota</taxon>
        <taxon>Actinomycetes</taxon>
        <taxon>Kitasatosporales</taxon>
        <taxon>Carbonactinosporaceae</taxon>
        <taxon>Carbonactinospora</taxon>
    </lineage>
</organism>
<reference evidence="2" key="1">
    <citation type="submission" date="2015-04" db="EMBL/GenBank/DDBJ databases">
        <title>Physiological reanalysis, assessment of diazotrophy, and genome sequences of multiple isolates of Streptomyces thermoautotrophicus.</title>
        <authorList>
            <person name="MacKellar D.C."/>
            <person name="Lieber L."/>
            <person name="Norman J."/>
            <person name="Bolger A."/>
            <person name="Tobin C."/>
            <person name="Murray J.W."/>
            <person name="Chang R."/>
            <person name="Ford T."/>
            <person name="Nguyen P.Q."/>
            <person name="Woodward J."/>
            <person name="Permingeat H."/>
            <person name="Joshi N.S."/>
            <person name="Silver P.A."/>
            <person name="Usadel B."/>
            <person name="Rutherford A.W."/>
            <person name="Friesen M."/>
            <person name="Prell J."/>
        </authorList>
    </citation>
    <scope>NUCLEOTIDE SEQUENCE [LARGE SCALE GENOMIC DNA]</scope>
    <source>
        <strain evidence="2">H1</strain>
    </source>
</reference>
<comment type="caution">
    <text evidence="1">The sequence shown here is derived from an EMBL/GenBank/DDBJ whole genome shotgun (WGS) entry which is preliminary data.</text>
</comment>
<accession>A0A132MZX5</accession>
<dbReference type="PATRIC" id="fig|1469144.10.peg.4223"/>
<dbReference type="AlphaFoldDB" id="A0A132MZX5"/>
<dbReference type="EMBL" id="LAXD01000001">
    <property type="protein sequence ID" value="KWX02892.1"/>
    <property type="molecule type" value="Genomic_DNA"/>
</dbReference>
<dbReference type="RefSeq" id="WP_066890177.1">
    <property type="nucleotide sequence ID" value="NZ_CP171739.1"/>
</dbReference>
<protein>
    <submittedName>
        <fullName evidence="1">Tetratricopeptide TPR_2</fullName>
    </submittedName>
</protein>
<keyword evidence="2" id="KW-1185">Reference proteome</keyword>
<evidence type="ECO:0000313" key="2">
    <source>
        <dbReference type="Proteomes" id="UP000070188"/>
    </source>
</evidence>
<dbReference type="Proteomes" id="UP000070188">
    <property type="component" value="Unassembled WGS sequence"/>
</dbReference>
<proteinExistence type="predicted"/>